<dbReference type="KEGG" id="dcr:108211256"/>
<dbReference type="EMBL" id="LNRQ01000003">
    <property type="protein sequence ID" value="KZN00593.1"/>
    <property type="molecule type" value="Genomic_DNA"/>
</dbReference>
<dbReference type="STRING" id="79200.A0A162AG29"/>
<evidence type="ECO:0000313" key="3">
    <source>
        <dbReference type="EMBL" id="WOG91322.1"/>
    </source>
</evidence>
<dbReference type="InterPro" id="IPR013761">
    <property type="entry name" value="SAM/pointed_sf"/>
</dbReference>
<dbReference type="AlphaFoldDB" id="A0A162AG29"/>
<organism evidence="2">
    <name type="scientific">Daucus carota subsp. sativus</name>
    <name type="common">Carrot</name>
    <dbReference type="NCBI Taxonomy" id="79200"/>
    <lineage>
        <taxon>Eukaryota</taxon>
        <taxon>Viridiplantae</taxon>
        <taxon>Streptophyta</taxon>
        <taxon>Embryophyta</taxon>
        <taxon>Tracheophyta</taxon>
        <taxon>Spermatophyta</taxon>
        <taxon>Magnoliopsida</taxon>
        <taxon>eudicotyledons</taxon>
        <taxon>Gunneridae</taxon>
        <taxon>Pentapetalae</taxon>
        <taxon>asterids</taxon>
        <taxon>campanulids</taxon>
        <taxon>Apiales</taxon>
        <taxon>Apiaceae</taxon>
        <taxon>Apioideae</taxon>
        <taxon>Scandiceae</taxon>
        <taxon>Daucinae</taxon>
        <taxon>Daucus</taxon>
        <taxon>Daucus sect. Daucus</taxon>
    </lineage>
</organism>
<dbReference type="PANTHER" id="PTHR33915">
    <property type="entry name" value="OSJNBA0033G05.11 PROTEIN"/>
    <property type="match status" value="1"/>
</dbReference>
<gene>
    <name evidence="2" type="ORF">DCAR_009347</name>
    <name evidence="3" type="ORF">DCAR_0310570</name>
</gene>
<dbReference type="PROSITE" id="PS50105">
    <property type="entry name" value="SAM_DOMAIN"/>
    <property type="match status" value="1"/>
</dbReference>
<keyword evidence="4" id="KW-1185">Reference proteome</keyword>
<dbReference type="InterPro" id="IPR001660">
    <property type="entry name" value="SAM"/>
</dbReference>
<protein>
    <recommendedName>
        <fullName evidence="1">SAM domain-containing protein</fullName>
    </recommendedName>
</protein>
<dbReference type="Gramene" id="KZN00593">
    <property type="protein sequence ID" value="KZN00593"/>
    <property type="gene ID" value="DCAR_009347"/>
</dbReference>
<feature type="domain" description="SAM" evidence="1">
    <location>
        <begin position="1"/>
        <end position="58"/>
    </location>
</feature>
<reference evidence="2" key="1">
    <citation type="journal article" date="2016" name="Nat. Genet.">
        <title>A high-quality carrot genome assembly provides new insights into carotenoid accumulation and asterid genome evolution.</title>
        <authorList>
            <person name="Iorizzo M."/>
            <person name="Ellison S."/>
            <person name="Senalik D."/>
            <person name="Zeng P."/>
            <person name="Satapoomin P."/>
            <person name="Huang J."/>
            <person name="Bowman M."/>
            <person name="Iovene M."/>
            <person name="Sanseverino W."/>
            <person name="Cavagnaro P."/>
            <person name="Yildiz M."/>
            <person name="Macko-Podgorni A."/>
            <person name="Moranska E."/>
            <person name="Grzebelus E."/>
            <person name="Grzebelus D."/>
            <person name="Ashrafi H."/>
            <person name="Zheng Z."/>
            <person name="Cheng S."/>
            <person name="Spooner D."/>
            <person name="Van Deynze A."/>
            <person name="Simon P."/>
        </authorList>
    </citation>
    <scope>NUCLEOTIDE SEQUENCE [LARGE SCALE GENOMIC DNA]</scope>
    <source>
        <tissue evidence="2">Leaf</tissue>
    </source>
</reference>
<dbReference type="OrthoDB" id="1887912at2759"/>
<dbReference type="EMBL" id="CP093345">
    <property type="protein sequence ID" value="WOG91322.1"/>
    <property type="molecule type" value="Genomic_DNA"/>
</dbReference>
<evidence type="ECO:0000313" key="4">
    <source>
        <dbReference type="Proteomes" id="UP000077755"/>
    </source>
</evidence>
<evidence type="ECO:0000259" key="1">
    <source>
        <dbReference type="PROSITE" id="PS50105"/>
    </source>
</evidence>
<name>A0A162AG29_DAUCS</name>
<dbReference type="SUPFAM" id="SSF47769">
    <property type="entry name" value="SAM/Pointed domain"/>
    <property type="match status" value="1"/>
</dbReference>
<dbReference type="Pfam" id="PF07647">
    <property type="entry name" value="SAM_2"/>
    <property type="match status" value="1"/>
</dbReference>
<reference evidence="3" key="2">
    <citation type="submission" date="2022-03" db="EMBL/GenBank/DDBJ databases">
        <title>Draft title - Genomic analysis of global carrot germplasm unveils the trajectory of domestication and the origin of high carotenoid orange carrot.</title>
        <authorList>
            <person name="Iorizzo M."/>
            <person name="Ellison S."/>
            <person name="Senalik D."/>
            <person name="Macko-Podgorni A."/>
            <person name="Grzebelus D."/>
            <person name="Bostan H."/>
            <person name="Rolling W."/>
            <person name="Curaba J."/>
            <person name="Simon P."/>
        </authorList>
    </citation>
    <scope>NUCLEOTIDE SEQUENCE</scope>
    <source>
        <tissue evidence="3">Leaf</tissue>
    </source>
</reference>
<evidence type="ECO:0000313" key="2">
    <source>
        <dbReference type="EMBL" id="KZN00593.1"/>
    </source>
</evidence>
<dbReference type="Gene3D" id="1.10.150.50">
    <property type="entry name" value="Transcription Factor, Ets-1"/>
    <property type="match status" value="1"/>
</dbReference>
<dbReference type="PANTHER" id="PTHR33915:SF3">
    <property type="entry name" value="STERILE ALPHA MOTIF (SAM) DOMAIN PROTEIN"/>
    <property type="match status" value="1"/>
</dbReference>
<accession>A0A162AG29</accession>
<dbReference type="Proteomes" id="UP000077755">
    <property type="component" value="Chromosome 3"/>
</dbReference>
<proteinExistence type="predicted"/>
<sequence length="223" mass="26038">MDWYSWLSETALDPLHTYKYGRLFTNNQLRAEDVIRFDHDFLQSLGISVAKHRLEILKLRDKKVEKDSRKLSIALAIRKTKSLLGKYWTRPRMALLEQLKPWTSQWRKKDARVYDNKRRIMKSGPMERTNGDTCVLKNKSGSKSGPVDWKVQERLMSSSWNSPSPVCVPSPVRDTKTFNESGVGGKWSMSPRFESDQYKNKDTVSHNELHSIWSLMFEDIKPT</sequence>